<dbReference type="EMBL" id="AVOT02022537">
    <property type="protein sequence ID" value="MBW0512012.1"/>
    <property type="molecule type" value="Genomic_DNA"/>
</dbReference>
<evidence type="ECO:0000313" key="2">
    <source>
        <dbReference type="EMBL" id="MBW0512012.1"/>
    </source>
</evidence>
<keyword evidence="1" id="KW-0812">Transmembrane</keyword>
<dbReference type="AlphaFoldDB" id="A0A9Q3E683"/>
<reference evidence="2" key="1">
    <citation type="submission" date="2021-03" db="EMBL/GenBank/DDBJ databases">
        <title>Draft genome sequence of rust myrtle Austropuccinia psidii MF-1, a brazilian biotype.</title>
        <authorList>
            <person name="Quecine M.C."/>
            <person name="Pachon D.M.R."/>
            <person name="Bonatelli M.L."/>
            <person name="Correr F.H."/>
            <person name="Franceschini L.M."/>
            <person name="Leite T.F."/>
            <person name="Margarido G.R.A."/>
            <person name="Almeida C.A."/>
            <person name="Ferrarezi J.A."/>
            <person name="Labate C.A."/>
        </authorList>
    </citation>
    <scope>NUCLEOTIDE SEQUENCE</scope>
    <source>
        <strain evidence="2">MF-1</strain>
    </source>
</reference>
<accession>A0A9Q3E683</accession>
<evidence type="ECO:0000313" key="3">
    <source>
        <dbReference type="Proteomes" id="UP000765509"/>
    </source>
</evidence>
<keyword evidence="3" id="KW-1185">Reference proteome</keyword>
<sequence length="271" mass="30228">MVQRLLYPTNAIQKFWANVMFESISLVSYNVIASKQYVAPKSNLTNPLGLKRGVVEYLASCFSKWKKHATQLQIESGSADNEILTKPHKNLEDLMDTVIHLIITYNMVCAHKKVEAYGMKGKLMSSKENEAIKDLLMCHKNLRINYICYGILVAFCAVGVGGLMVCSDDWKTSLVKGALSIIDISKRLSQGKNLVEPVGLGTNKYICNILNKSFFSSESFHPTVPIRFGFSRCLVLDFGVSLVEKHSLGSSDEVTLNLPRSAELTPRIEPF</sequence>
<name>A0A9Q3E683_9BASI</name>
<keyword evidence="1" id="KW-0472">Membrane</keyword>
<protein>
    <submittedName>
        <fullName evidence="2">Uncharacterized protein</fullName>
    </submittedName>
</protein>
<proteinExistence type="predicted"/>
<dbReference type="Proteomes" id="UP000765509">
    <property type="component" value="Unassembled WGS sequence"/>
</dbReference>
<feature type="transmembrane region" description="Helical" evidence="1">
    <location>
        <begin position="146"/>
        <end position="165"/>
    </location>
</feature>
<keyword evidence="1" id="KW-1133">Transmembrane helix</keyword>
<gene>
    <name evidence="2" type="ORF">O181_051727</name>
</gene>
<comment type="caution">
    <text evidence="2">The sequence shown here is derived from an EMBL/GenBank/DDBJ whole genome shotgun (WGS) entry which is preliminary data.</text>
</comment>
<organism evidence="2 3">
    <name type="scientific">Austropuccinia psidii MF-1</name>
    <dbReference type="NCBI Taxonomy" id="1389203"/>
    <lineage>
        <taxon>Eukaryota</taxon>
        <taxon>Fungi</taxon>
        <taxon>Dikarya</taxon>
        <taxon>Basidiomycota</taxon>
        <taxon>Pucciniomycotina</taxon>
        <taxon>Pucciniomycetes</taxon>
        <taxon>Pucciniales</taxon>
        <taxon>Sphaerophragmiaceae</taxon>
        <taxon>Austropuccinia</taxon>
    </lineage>
</organism>
<evidence type="ECO:0000256" key="1">
    <source>
        <dbReference type="SAM" id="Phobius"/>
    </source>
</evidence>
<dbReference type="OrthoDB" id="3162621at2759"/>